<evidence type="ECO:0000313" key="3">
    <source>
        <dbReference type="Proteomes" id="UP000540698"/>
    </source>
</evidence>
<keyword evidence="3" id="KW-1185">Reference proteome</keyword>
<dbReference type="Proteomes" id="UP000540698">
    <property type="component" value="Unassembled WGS sequence"/>
</dbReference>
<evidence type="ECO:0000313" key="2">
    <source>
        <dbReference type="EMBL" id="NKY28455.1"/>
    </source>
</evidence>
<sequence length="183" mass="19692">MQLGYTHVYTVRPPVDHADPIGYGLGIAAGLAVDALFVWDLSTVDNMPSRVCEMFDLETVCPPSTWTASVPTIGDPHTHPDHPLTESESRRIMQQHIGCRALSCPRKASAYSCLVRAGKIVPPADTPRERAAARGVKFQPRPGEVPALSGPDLPTLLHVLDGLTDPDTDTRPLPARLPSSADS</sequence>
<feature type="region of interest" description="Disordered" evidence="1">
    <location>
        <begin position="125"/>
        <end position="183"/>
    </location>
</feature>
<comment type="caution">
    <text evidence="2">The sequence shown here is derived from an EMBL/GenBank/DDBJ whole genome shotgun (WGS) entry which is preliminary data.</text>
</comment>
<organism evidence="2 3">
    <name type="scientific">Nocardia gamkensis</name>
    <dbReference type="NCBI Taxonomy" id="352869"/>
    <lineage>
        <taxon>Bacteria</taxon>
        <taxon>Bacillati</taxon>
        <taxon>Actinomycetota</taxon>
        <taxon>Actinomycetes</taxon>
        <taxon>Mycobacteriales</taxon>
        <taxon>Nocardiaceae</taxon>
        <taxon>Nocardia</taxon>
    </lineage>
</organism>
<proteinExistence type="predicted"/>
<reference evidence="2 3" key="1">
    <citation type="submission" date="2020-04" db="EMBL/GenBank/DDBJ databases">
        <title>MicrobeNet Type strains.</title>
        <authorList>
            <person name="Nicholson A.C."/>
        </authorList>
    </citation>
    <scope>NUCLEOTIDE SEQUENCE [LARGE SCALE GENOMIC DNA]</scope>
    <source>
        <strain evidence="2 3">DSM 44956</strain>
    </source>
</reference>
<protein>
    <submittedName>
        <fullName evidence="2">Uncharacterized protein</fullName>
    </submittedName>
</protein>
<gene>
    <name evidence="2" type="ORF">HGB38_19825</name>
</gene>
<accession>A0A7X6L621</accession>
<dbReference type="EMBL" id="JAAXOS010000009">
    <property type="protein sequence ID" value="NKY28455.1"/>
    <property type="molecule type" value="Genomic_DNA"/>
</dbReference>
<dbReference type="RefSeq" id="WP_062973486.1">
    <property type="nucleotide sequence ID" value="NZ_JAAXOS010000009.1"/>
</dbReference>
<dbReference type="AlphaFoldDB" id="A0A7X6L621"/>
<evidence type="ECO:0000256" key="1">
    <source>
        <dbReference type="SAM" id="MobiDB-lite"/>
    </source>
</evidence>
<name>A0A7X6L621_9NOCA</name>